<sequence length="164" mass="18354">MTNAKTNVATDAGARTITVSRTFAAPRERVFRAFTEPEHLAHWWGPDGWQVETLAHELVPGGVWHFVLRGPDGTESWSKATYQEITPPARLVYSDVFSDREGNTVEGMPVMVVTIDFVERDGKTTVTDTTQFPSEEVLQQVVEMGVAEGITQTWERLAVYLGRE</sequence>
<dbReference type="InterPro" id="IPR023393">
    <property type="entry name" value="START-like_dom_sf"/>
</dbReference>
<dbReference type="Pfam" id="PF08327">
    <property type="entry name" value="AHSA1"/>
    <property type="match status" value="1"/>
</dbReference>
<dbReference type="Gene3D" id="3.30.530.20">
    <property type="match status" value="1"/>
</dbReference>
<proteinExistence type="inferred from homology"/>
<name>A0A6J4VKB1_9BACT</name>
<accession>A0A6J4VKB1</accession>
<organism evidence="3">
    <name type="scientific">uncultured Thermomicrobiales bacterium</name>
    <dbReference type="NCBI Taxonomy" id="1645740"/>
    <lineage>
        <taxon>Bacteria</taxon>
        <taxon>Pseudomonadati</taxon>
        <taxon>Thermomicrobiota</taxon>
        <taxon>Thermomicrobia</taxon>
        <taxon>Thermomicrobiales</taxon>
        <taxon>environmental samples</taxon>
    </lineage>
</organism>
<reference evidence="3" key="1">
    <citation type="submission" date="2020-02" db="EMBL/GenBank/DDBJ databases">
        <authorList>
            <person name="Meier V. D."/>
        </authorList>
    </citation>
    <scope>NUCLEOTIDE SEQUENCE</scope>
    <source>
        <strain evidence="3">AVDCRST_MAG18</strain>
    </source>
</reference>
<feature type="domain" description="Activator of Hsp90 ATPase homologue 1/2-like C-terminal" evidence="2">
    <location>
        <begin position="24"/>
        <end position="162"/>
    </location>
</feature>
<comment type="similarity">
    <text evidence="1">Belongs to the AHA1 family.</text>
</comment>
<evidence type="ECO:0000313" key="3">
    <source>
        <dbReference type="EMBL" id="CAA9580865.1"/>
    </source>
</evidence>
<dbReference type="SUPFAM" id="SSF55961">
    <property type="entry name" value="Bet v1-like"/>
    <property type="match status" value="1"/>
</dbReference>
<protein>
    <recommendedName>
        <fullName evidence="2">Activator of Hsp90 ATPase homologue 1/2-like C-terminal domain-containing protein</fullName>
    </recommendedName>
</protein>
<dbReference type="InterPro" id="IPR013538">
    <property type="entry name" value="ASHA1/2-like_C"/>
</dbReference>
<evidence type="ECO:0000256" key="1">
    <source>
        <dbReference type="ARBA" id="ARBA00006817"/>
    </source>
</evidence>
<dbReference type="EMBL" id="CADCWN010000235">
    <property type="protein sequence ID" value="CAA9580865.1"/>
    <property type="molecule type" value="Genomic_DNA"/>
</dbReference>
<evidence type="ECO:0000259" key="2">
    <source>
        <dbReference type="Pfam" id="PF08327"/>
    </source>
</evidence>
<gene>
    <name evidence="3" type="ORF">AVDCRST_MAG18-3113</name>
</gene>
<dbReference type="AlphaFoldDB" id="A0A6J4VKB1"/>